<comment type="caution">
    <text evidence="1">The sequence shown here is derived from an EMBL/GenBank/DDBJ whole genome shotgun (WGS) entry which is preliminary data.</text>
</comment>
<dbReference type="RefSeq" id="WP_200388219.1">
    <property type="nucleotide sequence ID" value="NZ_NRSD01000012.1"/>
</dbReference>
<reference evidence="1 2" key="1">
    <citation type="journal article" date="2020" name="Microorganisms">
        <title>Osmotic Adaptation and Compatible Solute Biosynthesis of Phototrophic Bacteria as Revealed from Genome Analyses.</title>
        <authorList>
            <person name="Imhoff J.F."/>
            <person name="Rahn T."/>
            <person name="Kunzel S."/>
            <person name="Keller A."/>
            <person name="Neulinger S.C."/>
        </authorList>
    </citation>
    <scope>NUCLEOTIDE SEQUENCE [LARGE SCALE GENOMIC DNA]</scope>
    <source>
        <strain evidence="1 2">DSM 21303</strain>
    </source>
</reference>
<accession>A0A9X1B9V4</accession>
<name>A0A9X1B9V4_9GAMM</name>
<dbReference type="AlphaFoldDB" id="A0A9X1B9V4"/>
<evidence type="ECO:0008006" key="3">
    <source>
        <dbReference type="Google" id="ProtNLM"/>
    </source>
</evidence>
<evidence type="ECO:0000313" key="1">
    <source>
        <dbReference type="EMBL" id="MBK1645411.1"/>
    </source>
</evidence>
<organism evidence="1 2">
    <name type="scientific">Thiocapsa imhoffii</name>
    <dbReference type="NCBI Taxonomy" id="382777"/>
    <lineage>
        <taxon>Bacteria</taxon>
        <taxon>Pseudomonadati</taxon>
        <taxon>Pseudomonadota</taxon>
        <taxon>Gammaproteobacteria</taxon>
        <taxon>Chromatiales</taxon>
        <taxon>Chromatiaceae</taxon>
        <taxon>Thiocapsa</taxon>
    </lineage>
</organism>
<proteinExistence type="predicted"/>
<protein>
    <recommendedName>
        <fullName evidence="3">DUF2459 domain-containing protein</fullName>
    </recommendedName>
</protein>
<sequence>MAILVTLLAVSGSFIAGCTAHIVPPPILQQMRTVYLLDHGFHTSLVLRTSDQQLVRWAYGDWSWYAEGDRRVRRVLPVLLRSTSGTLGRQAIGPSGGGDDLAWIQRQVPMPIRAIIVIPVEAVRVDQLQSRQEQRFAAGLDRGWIERPETGLVFVPDPAPYHWSRNSNHEVAVWLEALGCRVEGTPTFGAWRLATH</sequence>
<gene>
    <name evidence="1" type="ORF">CKO25_12300</name>
</gene>
<evidence type="ECO:0000313" key="2">
    <source>
        <dbReference type="Proteomes" id="UP001138802"/>
    </source>
</evidence>
<keyword evidence="2" id="KW-1185">Reference proteome</keyword>
<dbReference type="EMBL" id="NRSD01000012">
    <property type="protein sequence ID" value="MBK1645411.1"/>
    <property type="molecule type" value="Genomic_DNA"/>
</dbReference>
<dbReference type="Proteomes" id="UP001138802">
    <property type="component" value="Unassembled WGS sequence"/>
</dbReference>